<dbReference type="OrthoDB" id="19690at2759"/>
<proteinExistence type="predicted"/>
<keyword evidence="2" id="KW-1185">Reference proteome</keyword>
<sequence>MSNLTNKQKWILGTTIVVGGIALYIQTKKPIIPTRSNILYPPRQGSTPTGNRIFIAIREKSELQPLLITKQPLLLNFVNRGETSSNKLTGALQRIVSLETDKLVNMVDIEADEIGNRDLLIDYQVNKIPTIVALKNQLPRGSYCDEALIENPESQDVKWQELKAWVESHADEKKK</sequence>
<gene>
    <name evidence="1" type="ORF">Cboi02_000239200</name>
</gene>
<name>A0A9W6SZD5_CANBO</name>
<accession>A0A9W6SZD5</accession>
<evidence type="ECO:0000313" key="2">
    <source>
        <dbReference type="Proteomes" id="UP001165120"/>
    </source>
</evidence>
<comment type="caution">
    <text evidence="1">The sequence shown here is derived from an EMBL/GenBank/DDBJ whole genome shotgun (WGS) entry which is preliminary data.</text>
</comment>
<reference evidence="1" key="1">
    <citation type="submission" date="2023-04" db="EMBL/GenBank/DDBJ databases">
        <title>Candida boidinii NBRC 10035.</title>
        <authorList>
            <person name="Ichikawa N."/>
            <person name="Sato H."/>
            <person name="Tonouchi N."/>
        </authorList>
    </citation>
    <scope>NUCLEOTIDE SEQUENCE</scope>
    <source>
        <strain evidence="1">NBRC 10035</strain>
    </source>
</reference>
<dbReference type="Proteomes" id="UP001165120">
    <property type="component" value="Unassembled WGS sequence"/>
</dbReference>
<dbReference type="EMBL" id="BSXN01000705">
    <property type="protein sequence ID" value="GME69547.1"/>
    <property type="molecule type" value="Genomic_DNA"/>
</dbReference>
<organism evidence="1 2">
    <name type="scientific">Candida boidinii</name>
    <name type="common">Yeast</name>
    <dbReference type="NCBI Taxonomy" id="5477"/>
    <lineage>
        <taxon>Eukaryota</taxon>
        <taxon>Fungi</taxon>
        <taxon>Dikarya</taxon>
        <taxon>Ascomycota</taxon>
        <taxon>Saccharomycotina</taxon>
        <taxon>Pichiomycetes</taxon>
        <taxon>Pichiales</taxon>
        <taxon>Pichiaceae</taxon>
        <taxon>Ogataea</taxon>
        <taxon>Ogataea/Candida clade</taxon>
    </lineage>
</organism>
<dbReference type="AlphaFoldDB" id="A0A9W6SZD5"/>
<evidence type="ECO:0000313" key="1">
    <source>
        <dbReference type="EMBL" id="GME69547.1"/>
    </source>
</evidence>
<protein>
    <submittedName>
        <fullName evidence="1">Unnamed protein product</fullName>
    </submittedName>
</protein>